<feature type="transmembrane region" description="Helical" evidence="1">
    <location>
        <begin position="89"/>
        <end position="107"/>
    </location>
</feature>
<evidence type="ECO:0000313" key="2">
    <source>
        <dbReference type="EMBL" id="KAK0426626.1"/>
    </source>
</evidence>
<name>A0AA39IN34_9BILA</name>
<keyword evidence="1" id="KW-0472">Membrane</keyword>
<comment type="caution">
    <text evidence="2">The sequence shown here is derived from an EMBL/GenBank/DDBJ whole genome shotgun (WGS) entry which is preliminary data.</text>
</comment>
<sequence>MRSHHLLVHSAAAVCATITFVLNFLTLNALFNKRKTLKQSKAVILVILWHYFFSSVALIHTLYMTLFLLGYARRMDDFVFWSGNFSYSLEASIGVCNLFVAIGRVLVMWKPLTYHKNHSETLQKTTLLTVACVTVFTATAFAVHRTLPPSAPRAFIDYIDIRVVQSLHWFDASVSISNVVITLVFINELRKYLSRTRLALVSYSERTAKINLLVYYQIISEVVIISLPILVTSVYNNAWRTSLPRKIGPYPLTVAALYTAVCSLLFYNKLNV</sequence>
<evidence type="ECO:0000256" key="1">
    <source>
        <dbReference type="SAM" id="Phobius"/>
    </source>
</evidence>
<keyword evidence="1" id="KW-0812">Transmembrane</keyword>
<feature type="transmembrane region" description="Helical" evidence="1">
    <location>
        <begin position="167"/>
        <end position="189"/>
    </location>
</feature>
<evidence type="ECO:0000313" key="3">
    <source>
        <dbReference type="Proteomes" id="UP001175271"/>
    </source>
</evidence>
<keyword evidence="1" id="KW-1133">Transmembrane helix</keyword>
<accession>A0AA39IN34</accession>
<dbReference type="Pfam" id="PF10316">
    <property type="entry name" value="7TM_GPCR_Srbc"/>
    <property type="match status" value="1"/>
</dbReference>
<gene>
    <name evidence="2" type="ORF">QR680_009814</name>
</gene>
<feature type="transmembrane region" description="Helical" evidence="1">
    <location>
        <begin position="6"/>
        <end position="31"/>
    </location>
</feature>
<feature type="transmembrane region" description="Helical" evidence="1">
    <location>
        <begin position="43"/>
        <end position="69"/>
    </location>
</feature>
<dbReference type="Proteomes" id="UP001175271">
    <property type="component" value="Unassembled WGS sequence"/>
</dbReference>
<dbReference type="EMBL" id="JAUCMV010000001">
    <property type="protein sequence ID" value="KAK0426626.1"/>
    <property type="molecule type" value="Genomic_DNA"/>
</dbReference>
<proteinExistence type="predicted"/>
<keyword evidence="3" id="KW-1185">Reference proteome</keyword>
<protein>
    <submittedName>
        <fullName evidence="2">Uncharacterized protein</fullName>
    </submittedName>
</protein>
<reference evidence="2" key="1">
    <citation type="submission" date="2023-06" db="EMBL/GenBank/DDBJ databases">
        <title>Genomic analysis of the entomopathogenic nematode Steinernema hermaphroditum.</title>
        <authorList>
            <person name="Schwarz E.M."/>
            <person name="Heppert J.K."/>
            <person name="Baniya A."/>
            <person name="Schwartz H.T."/>
            <person name="Tan C.-H."/>
            <person name="Antoshechkin I."/>
            <person name="Sternberg P.W."/>
            <person name="Goodrich-Blair H."/>
            <person name="Dillman A.R."/>
        </authorList>
    </citation>
    <scope>NUCLEOTIDE SEQUENCE</scope>
    <source>
        <strain evidence="2">PS9179</strain>
        <tissue evidence="2">Whole animal</tissue>
    </source>
</reference>
<feature type="transmembrane region" description="Helical" evidence="1">
    <location>
        <begin position="247"/>
        <end position="267"/>
    </location>
</feature>
<dbReference type="AlphaFoldDB" id="A0AA39IN34"/>
<organism evidence="2 3">
    <name type="scientific">Steinernema hermaphroditum</name>
    <dbReference type="NCBI Taxonomy" id="289476"/>
    <lineage>
        <taxon>Eukaryota</taxon>
        <taxon>Metazoa</taxon>
        <taxon>Ecdysozoa</taxon>
        <taxon>Nematoda</taxon>
        <taxon>Chromadorea</taxon>
        <taxon>Rhabditida</taxon>
        <taxon>Tylenchina</taxon>
        <taxon>Panagrolaimomorpha</taxon>
        <taxon>Strongyloidoidea</taxon>
        <taxon>Steinernematidae</taxon>
        <taxon>Steinernema</taxon>
    </lineage>
</organism>
<feature type="transmembrane region" description="Helical" evidence="1">
    <location>
        <begin position="210"/>
        <end position="235"/>
    </location>
</feature>
<dbReference type="InterPro" id="IPR019420">
    <property type="entry name" value="7TM_GPCR_serpentine_rcpt_Srbc"/>
</dbReference>
<feature type="transmembrane region" description="Helical" evidence="1">
    <location>
        <begin position="127"/>
        <end position="147"/>
    </location>
</feature>